<dbReference type="InterPro" id="IPR036921">
    <property type="entry name" value="PurM-like_N_sf"/>
</dbReference>
<dbReference type="CDD" id="cd02197">
    <property type="entry name" value="HypE"/>
    <property type="match status" value="1"/>
</dbReference>
<dbReference type="FunFam" id="3.30.1330.10:FF:000015">
    <property type="entry name" value="Hydrogenase expression/formation protein HypE"/>
    <property type="match status" value="1"/>
</dbReference>
<keyword evidence="5" id="KW-1185">Reference proteome</keyword>
<dbReference type="OrthoDB" id="9801934at2"/>
<feature type="domain" description="PurM-like N-terminal" evidence="2">
    <location>
        <begin position="80"/>
        <end position="184"/>
    </location>
</feature>
<dbReference type="NCBIfam" id="TIGR02124">
    <property type="entry name" value="hypE"/>
    <property type="match status" value="1"/>
</dbReference>
<dbReference type="InterPro" id="IPR016188">
    <property type="entry name" value="PurM-like_N"/>
</dbReference>
<dbReference type="GO" id="GO:0051604">
    <property type="term" value="P:protein maturation"/>
    <property type="evidence" value="ECO:0007669"/>
    <property type="project" value="TreeGrafter"/>
</dbReference>
<dbReference type="Gene3D" id="3.90.650.10">
    <property type="entry name" value="PurM-like C-terminal domain"/>
    <property type="match status" value="1"/>
</dbReference>
<dbReference type="PANTHER" id="PTHR30303:SF0">
    <property type="entry name" value="CARBAMOYL DEHYDRATASE HYPE"/>
    <property type="match status" value="1"/>
</dbReference>
<dbReference type="PIRSF" id="PIRSF005644">
    <property type="entry name" value="Hdrgns_mtr_HypE"/>
    <property type="match status" value="1"/>
</dbReference>
<reference evidence="4 5" key="1">
    <citation type="submission" date="2018-05" db="EMBL/GenBank/DDBJ databases">
        <title>Genomic Encyclopedia of Type Strains, Phase IV (KMG-IV): sequencing the most valuable type-strain genomes for metagenomic binning, comparative biology and taxonomic classification.</title>
        <authorList>
            <person name="Goeker M."/>
        </authorList>
    </citation>
    <scope>NUCLEOTIDE SEQUENCE [LARGE SCALE GENOMIC DNA]</scope>
    <source>
        <strain evidence="4 5">DSM 19792</strain>
    </source>
</reference>
<evidence type="ECO:0000259" key="3">
    <source>
        <dbReference type="Pfam" id="PF02769"/>
    </source>
</evidence>
<feature type="domain" description="PurM-like C-terminal" evidence="3">
    <location>
        <begin position="196"/>
        <end position="344"/>
    </location>
</feature>
<comment type="caution">
    <text evidence="4">The sequence shown here is derived from an EMBL/GenBank/DDBJ whole genome shotgun (WGS) entry which is preliminary data.</text>
</comment>
<sequence>MNVADKNLARVGSDELAANSPDTRTRHGKLVSPVITLAHGGGGKAMRDLIDDVFIEAFSNPTLNTLEDQARFQLSDLARYGDRLAMTTDSYVIDPIFFPGGDIGKLAICGTVNDLAVGGATPLYLTCAMIIEEGMQVSTLRQIVKSMADTAKAAGVFIVTGDTKVVGRSSCDKIFINTAGIGVIHQDFKLGADKAQDGDHILVNGYLGDHGAAILNARGDMHLTSPIESDCAPLHELIQTLLTAAPNTRFIRDATRGGIASVLNEIAAASKCAIEIHETKTPIRQEVKGFCEILGLDPLYLANEGKLVAVVPANESQAALSAMRDHPLGKYSADIGSVLPGGRAGRVHMQTSFGGKRIVDMLVGEQLPRIC</sequence>
<evidence type="ECO:0000313" key="5">
    <source>
        <dbReference type="Proteomes" id="UP000247792"/>
    </source>
</evidence>
<dbReference type="RefSeq" id="WP_110253430.1">
    <property type="nucleotide sequence ID" value="NZ_QJKB01000001.1"/>
</dbReference>
<dbReference type="InterPro" id="IPR036676">
    <property type="entry name" value="PurM-like_C_sf"/>
</dbReference>
<evidence type="ECO:0000259" key="2">
    <source>
        <dbReference type="Pfam" id="PF00586"/>
    </source>
</evidence>
<accession>A0A318K130</accession>
<gene>
    <name evidence="4" type="ORF">DFR42_101580</name>
</gene>
<dbReference type="SUPFAM" id="SSF55326">
    <property type="entry name" value="PurM N-terminal domain-like"/>
    <property type="match status" value="1"/>
</dbReference>
<evidence type="ECO:0000313" key="4">
    <source>
        <dbReference type="EMBL" id="PXX47004.1"/>
    </source>
</evidence>
<dbReference type="PANTHER" id="PTHR30303">
    <property type="entry name" value="HYDROGENASE ISOENZYMES FORMATION PROTEIN HYPE"/>
    <property type="match status" value="1"/>
</dbReference>
<dbReference type="Gene3D" id="3.30.1330.10">
    <property type="entry name" value="PurM-like, N-terminal domain"/>
    <property type="match status" value="1"/>
</dbReference>
<dbReference type="Pfam" id="PF02769">
    <property type="entry name" value="AIRS_C"/>
    <property type="match status" value="1"/>
</dbReference>
<organism evidence="4 5">
    <name type="scientific">Undibacterium pigrum</name>
    <dbReference type="NCBI Taxonomy" id="401470"/>
    <lineage>
        <taxon>Bacteria</taxon>
        <taxon>Pseudomonadati</taxon>
        <taxon>Pseudomonadota</taxon>
        <taxon>Betaproteobacteria</taxon>
        <taxon>Burkholderiales</taxon>
        <taxon>Oxalobacteraceae</taxon>
        <taxon>Undibacterium</taxon>
    </lineage>
</organism>
<dbReference type="Pfam" id="PF00586">
    <property type="entry name" value="AIRS"/>
    <property type="match status" value="1"/>
</dbReference>
<dbReference type="EMBL" id="QJKB01000001">
    <property type="protein sequence ID" value="PXX47004.1"/>
    <property type="molecule type" value="Genomic_DNA"/>
</dbReference>
<comment type="similarity">
    <text evidence="1">Belongs to the HypE family.</text>
</comment>
<dbReference type="InterPro" id="IPR011854">
    <property type="entry name" value="HypE"/>
</dbReference>
<proteinExistence type="inferred from homology"/>
<name>A0A318K130_9BURK</name>
<dbReference type="Proteomes" id="UP000247792">
    <property type="component" value="Unassembled WGS sequence"/>
</dbReference>
<dbReference type="InterPro" id="IPR010918">
    <property type="entry name" value="PurM-like_C_dom"/>
</dbReference>
<evidence type="ECO:0000256" key="1">
    <source>
        <dbReference type="ARBA" id="ARBA00006243"/>
    </source>
</evidence>
<protein>
    <submittedName>
        <fullName evidence="4">Hydrogenase maturation carbamoyl dehydratase HypE</fullName>
    </submittedName>
</protein>
<dbReference type="AlphaFoldDB" id="A0A318K130"/>
<dbReference type="SUPFAM" id="SSF56042">
    <property type="entry name" value="PurM C-terminal domain-like"/>
    <property type="match status" value="1"/>
</dbReference>